<keyword evidence="8" id="KW-0443">Lipid metabolism</keyword>
<dbReference type="OrthoDB" id="5841574at2759"/>
<dbReference type="AlphaFoldDB" id="A0A9X0CFP4"/>
<feature type="signal peptide" evidence="8">
    <location>
        <begin position="1"/>
        <end position="17"/>
    </location>
</feature>
<evidence type="ECO:0000256" key="5">
    <source>
        <dbReference type="PIRSR" id="PIRSR601211-2"/>
    </source>
</evidence>
<feature type="active site" evidence="4">
    <location>
        <position position="143"/>
    </location>
</feature>
<sequence>MKGIFLVSLTILATALSFPSRKNQEKDALLEDVGQLMDKPHKFIRTERNLIQFHSMITCTTSLSSSYYIDYGCYCGYGGKGTPVDDTDRCCKVHDECYESIQNSDLCSFSSAVYWKKYKRLDDTCTGCADADGTCKRAICECDGAAARCFAETEHTYNEKYYNWQASC</sequence>
<comment type="caution">
    <text evidence="10">The sequence shown here is derived from an EMBL/GenBank/DDBJ whole genome shotgun (WGS) entry which is preliminary data.</text>
</comment>
<evidence type="ECO:0000313" key="11">
    <source>
        <dbReference type="Proteomes" id="UP001163046"/>
    </source>
</evidence>
<dbReference type="PRINTS" id="PR00389">
    <property type="entry name" value="PHPHLIPASEA2"/>
</dbReference>
<evidence type="ECO:0000259" key="9">
    <source>
        <dbReference type="SMART" id="SM00085"/>
    </source>
</evidence>
<evidence type="ECO:0000256" key="3">
    <source>
        <dbReference type="ARBA" id="ARBA00023157"/>
    </source>
</evidence>
<dbReference type="GO" id="GO:0050482">
    <property type="term" value="P:arachidonate secretion"/>
    <property type="evidence" value="ECO:0007669"/>
    <property type="project" value="InterPro"/>
</dbReference>
<dbReference type="Gene3D" id="1.20.90.10">
    <property type="entry name" value="Phospholipase A2 domain"/>
    <property type="match status" value="1"/>
</dbReference>
<dbReference type="InterPro" id="IPR016090">
    <property type="entry name" value="PLA2-like_dom"/>
</dbReference>
<evidence type="ECO:0000256" key="6">
    <source>
        <dbReference type="PIRSR" id="PIRSR601211-3"/>
    </source>
</evidence>
<feature type="binding site" evidence="5">
    <location>
        <position position="95"/>
    </location>
    <ligand>
        <name>Ca(2+)</name>
        <dbReference type="ChEBI" id="CHEBI:29108"/>
    </ligand>
</feature>
<dbReference type="Pfam" id="PF00068">
    <property type="entry name" value="Phospholip_A2_1"/>
    <property type="match status" value="1"/>
</dbReference>
<accession>A0A9X0CFP4</accession>
<feature type="domain" description="Phospholipase A2-like central" evidence="9">
    <location>
        <begin position="49"/>
        <end position="168"/>
    </location>
</feature>
<dbReference type="Proteomes" id="UP001163046">
    <property type="component" value="Unassembled WGS sequence"/>
</dbReference>
<feature type="binding site" evidence="5">
    <location>
        <position position="78"/>
    </location>
    <ligand>
        <name>Ca(2+)</name>
        <dbReference type="ChEBI" id="CHEBI:29108"/>
    </ligand>
</feature>
<comment type="catalytic activity">
    <reaction evidence="8">
        <text>a 1,2-diacyl-sn-glycero-3-phosphocholine + H2O = a 1-acyl-sn-glycero-3-phosphocholine + a fatty acid + H(+)</text>
        <dbReference type="Rhea" id="RHEA:15801"/>
        <dbReference type="ChEBI" id="CHEBI:15377"/>
        <dbReference type="ChEBI" id="CHEBI:15378"/>
        <dbReference type="ChEBI" id="CHEBI:28868"/>
        <dbReference type="ChEBI" id="CHEBI:57643"/>
        <dbReference type="ChEBI" id="CHEBI:58168"/>
        <dbReference type="EC" id="3.1.1.4"/>
    </reaction>
</comment>
<feature type="binding site" evidence="5">
    <location>
        <position position="76"/>
    </location>
    <ligand>
        <name>Ca(2+)</name>
        <dbReference type="ChEBI" id="CHEBI:29108"/>
    </ligand>
</feature>
<proteinExistence type="inferred from homology"/>
<keyword evidence="2 8" id="KW-0964">Secreted</keyword>
<dbReference type="GO" id="GO:0005576">
    <property type="term" value="C:extracellular region"/>
    <property type="evidence" value="ECO:0007669"/>
    <property type="project" value="UniProtKB-SubCell"/>
</dbReference>
<comment type="cofactor">
    <cofactor evidence="5">
        <name>Ca(2+)</name>
        <dbReference type="ChEBI" id="CHEBI:29108"/>
    </cofactor>
    <text evidence="5">Binds 1 Ca(2+) ion per subunit.</text>
</comment>
<keyword evidence="5 8" id="KW-0106">Calcium</keyword>
<feature type="chain" id="PRO_5041015563" description="Phospholipase A2" evidence="8">
    <location>
        <begin position="18"/>
        <end position="168"/>
    </location>
</feature>
<comment type="similarity">
    <text evidence="7">Belongs to the phospholipase A2 family.</text>
</comment>
<feature type="disulfide bond" evidence="6">
    <location>
        <begin position="90"/>
        <end position="149"/>
    </location>
</feature>
<protein>
    <recommendedName>
        <fullName evidence="8">Phospholipase A2</fullName>
        <ecNumber evidence="8">3.1.1.4</ecNumber>
    </recommendedName>
</protein>
<dbReference type="InterPro" id="IPR033113">
    <property type="entry name" value="PLA2_histidine"/>
</dbReference>
<dbReference type="PANTHER" id="PTHR11716:SF51">
    <property type="entry name" value="PHOSPHOLIPASE A2"/>
    <property type="match status" value="1"/>
</dbReference>
<comment type="subcellular location">
    <subcellularLocation>
        <location evidence="1 8">Secreted</location>
    </subcellularLocation>
</comment>
<organism evidence="10 11">
    <name type="scientific">Desmophyllum pertusum</name>
    <dbReference type="NCBI Taxonomy" id="174260"/>
    <lineage>
        <taxon>Eukaryota</taxon>
        <taxon>Metazoa</taxon>
        <taxon>Cnidaria</taxon>
        <taxon>Anthozoa</taxon>
        <taxon>Hexacorallia</taxon>
        <taxon>Scleractinia</taxon>
        <taxon>Caryophylliina</taxon>
        <taxon>Caryophylliidae</taxon>
        <taxon>Desmophyllum</taxon>
    </lineage>
</organism>
<dbReference type="GO" id="GO:0016042">
    <property type="term" value="P:lipid catabolic process"/>
    <property type="evidence" value="ECO:0007669"/>
    <property type="project" value="InterPro"/>
</dbReference>
<dbReference type="EMBL" id="MU827780">
    <property type="protein sequence ID" value="KAJ7337922.1"/>
    <property type="molecule type" value="Genomic_DNA"/>
</dbReference>
<feature type="disulfide bond" evidence="6">
    <location>
        <begin position="128"/>
        <end position="140"/>
    </location>
</feature>
<dbReference type="SMART" id="SM00085">
    <property type="entry name" value="PA2c"/>
    <property type="match status" value="1"/>
</dbReference>
<keyword evidence="8 10" id="KW-0378">Hydrolase</keyword>
<dbReference type="PROSITE" id="PS00118">
    <property type="entry name" value="PA2_HIS"/>
    <property type="match status" value="1"/>
</dbReference>
<dbReference type="GO" id="GO:0006644">
    <property type="term" value="P:phospholipid metabolic process"/>
    <property type="evidence" value="ECO:0007669"/>
    <property type="project" value="InterPro"/>
</dbReference>
<keyword evidence="11" id="KW-1185">Reference proteome</keyword>
<keyword evidence="3 6" id="KW-1015">Disulfide bond</keyword>
<dbReference type="EC" id="3.1.1.4" evidence="8"/>
<dbReference type="GO" id="GO:0005509">
    <property type="term" value="F:calcium ion binding"/>
    <property type="evidence" value="ECO:0007669"/>
    <property type="project" value="InterPro"/>
</dbReference>
<evidence type="ECO:0000256" key="2">
    <source>
        <dbReference type="ARBA" id="ARBA00022525"/>
    </source>
</evidence>
<feature type="disulfide bond" evidence="6">
    <location>
        <begin position="75"/>
        <end position="91"/>
    </location>
</feature>
<name>A0A9X0CFP4_9CNID</name>
<dbReference type="GO" id="GO:0005543">
    <property type="term" value="F:phospholipid binding"/>
    <property type="evidence" value="ECO:0007669"/>
    <property type="project" value="TreeGrafter"/>
</dbReference>
<feature type="binding site" evidence="5">
    <location>
        <position position="74"/>
    </location>
    <ligand>
        <name>Ca(2+)</name>
        <dbReference type="ChEBI" id="CHEBI:29108"/>
    </ligand>
</feature>
<feature type="disulfide bond" evidence="6">
    <location>
        <begin position="97"/>
        <end position="142"/>
    </location>
</feature>
<keyword evidence="8" id="KW-0732">Signal</keyword>
<feature type="disulfide bond" evidence="6">
    <location>
        <begin position="107"/>
        <end position="135"/>
    </location>
</feature>
<reference evidence="10" key="1">
    <citation type="submission" date="2023-01" db="EMBL/GenBank/DDBJ databases">
        <title>Genome assembly of the deep-sea coral Lophelia pertusa.</title>
        <authorList>
            <person name="Herrera S."/>
            <person name="Cordes E."/>
        </authorList>
    </citation>
    <scope>NUCLEOTIDE SEQUENCE</scope>
    <source>
        <strain evidence="10">USNM1676648</strain>
        <tissue evidence="10">Polyp</tissue>
    </source>
</reference>
<evidence type="ECO:0000256" key="4">
    <source>
        <dbReference type="PIRSR" id="PIRSR601211-1"/>
    </source>
</evidence>
<dbReference type="InterPro" id="IPR001211">
    <property type="entry name" value="PLA2"/>
</dbReference>
<gene>
    <name evidence="10" type="primary">PLA2G1B_4</name>
    <name evidence="10" type="ORF">OS493_008081</name>
</gene>
<dbReference type="CDD" id="cd00125">
    <property type="entry name" value="PLA2c"/>
    <property type="match status" value="1"/>
</dbReference>
<dbReference type="InterPro" id="IPR036444">
    <property type="entry name" value="PLipase_A2_dom_sf"/>
</dbReference>
<evidence type="ECO:0000313" key="10">
    <source>
        <dbReference type="EMBL" id="KAJ7337922.1"/>
    </source>
</evidence>
<dbReference type="PANTHER" id="PTHR11716">
    <property type="entry name" value="PHOSPHOLIPASE A2 FAMILY MEMBER"/>
    <property type="match status" value="1"/>
</dbReference>
<evidence type="ECO:0000256" key="1">
    <source>
        <dbReference type="ARBA" id="ARBA00004613"/>
    </source>
</evidence>
<evidence type="ECO:0000256" key="7">
    <source>
        <dbReference type="RuleBase" id="RU003654"/>
    </source>
</evidence>
<dbReference type="GO" id="GO:0047498">
    <property type="term" value="F:calcium-dependent phospholipase A2 activity"/>
    <property type="evidence" value="ECO:0007669"/>
    <property type="project" value="TreeGrafter"/>
</dbReference>
<feature type="active site" evidence="4">
    <location>
        <position position="94"/>
    </location>
</feature>
<evidence type="ECO:0000256" key="8">
    <source>
        <dbReference type="RuleBase" id="RU361236"/>
    </source>
</evidence>
<dbReference type="SUPFAM" id="SSF48619">
    <property type="entry name" value="Phospholipase A2, PLA2"/>
    <property type="match status" value="1"/>
</dbReference>
<keyword evidence="5" id="KW-0479">Metal-binding</keyword>